<feature type="region of interest" description="Disordered" evidence="1">
    <location>
        <begin position="197"/>
        <end position="222"/>
    </location>
</feature>
<evidence type="ECO:0000313" key="2">
    <source>
        <dbReference type="EMBL" id="PVI01116.1"/>
    </source>
</evidence>
<dbReference type="Proteomes" id="UP000244855">
    <property type="component" value="Unassembled WGS sequence"/>
</dbReference>
<feature type="compositionally biased region" description="Low complexity" evidence="1">
    <location>
        <begin position="52"/>
        <end position="66"/>
    </location>
</feature>
<evidence type="ECO:0000256" key="1">
    <source>
        <dbReference type="SAM" id="MobiDB-lite"/>
    </source>
</evidence>
<organism evidence="2 3">
    <name type="scientific">Periconia macrospinosa</name>
    <dbReference type="NCBI Taxonomy" id="97972"/>
    <lineage>
        <taxon>Eukaryota</taxon>
        <taxon>Fungi</taxon>
        <taxon>Dikarya</taxon>
        <taxon>Ascomycota</taxon>
        <taxon>Pezizomycotina</taxon>
        <taxon>Dothideomycetes</taxon>
        <taxon>Pleosporomycetidae</taxon>
        <taxon>Pleosporales</taxon>
        <taxon>Massarineae</taxon>
        <taxon>Periconiaceae</taxon>
        <taxon>Periconia</taxon>
    </lineage>
</organism>
<feature type="region of interest" description="Disordered" evidence="1">
    <location>
        <begin position="38"/>
        <end position="76"/>
    </location>
</feature>
<protein>
    <submittedName>
        <fullName evidence="2">Uncharacterized protein</fullName>
    </submittedName>
</protein>
<keyword evidence="3" id="KW-1185">Reference proteome</keyword>
<evidence type="ECO:0000313" key="3">
    <source>
        <dbReference type="Proteomes" id="UP000244855"/>
    </source>
</evidence>
<name>A0A2V1DSZ4_9PLEO</name>
<sequence length="222" mass="24981">MTKRCIAATEQGRRCKETATDRGYTLCYRHRVATHDFEGAPIPSSEGDDESGSSASQSATSESSGSPRPPSPSQSNVAYDLVLDNERARNRIEKAIHDSKLDHHKELASTVENLTVRLAVADAQIRELAVHLCEVHALARASLREDRRRREEVEALFKVVCSIFDQREKQQQFTDEMNMARSGPKQLSELETILQKYFDDQEEEGEEEGEEGEEGKEGEEEV</sequence>
<feature type="compositionally biased region" description="Acidic residues" evidence="1">
    <location>
        <begin position="200"/>
        <end position="222"/>
    </location>
</feature>
<dbReference type="EMBL" id="KZ805362">
    <property type="protein sequence ID" value="PVI01116.1"/>
    <property type="molecule type" value="Genomic_DNA"/>
</dbReference>
<accession>A0A2V1DSZ4</accession>
<reference evidence="2 3" key="1">
    <citation type="journal article" date="2018" name="Sci. Rep.">
        <title>Comparative genomics provides insights into the lifestyle and reveals functional heterogeneity of dark septate endophytic fungi.</title>
        <authorList>
            <person name="Knapp D.G."/>
            <person name="Nemeth J.B."/>
            <person name="Barry K."/>
            <person name="Hainaut M."/>
            <person name="Henrissat B."/>
            <person name="Johnson J."/>
            <person name="Kuo A."/>
            <person name="Lim J.H.P."/>
            <person name="Lipzen A."/>
            <person name="Nolan M."/>
            <person name="Ohm R.A."/>
            <person name="Tamas L."/>
            <person name="Grigoriev I.V."/>
            <person name="Spatafora J.W."/>
            <person name="Nagy L.G."/>
            <person name="Kovacs G.M."/>
        </authorList>
    </citation>
    <scope>NUCLEOTIDE SEQUENCE [LARGE SCALE GENOMIC DNA]</scope>
    <source>
        <strain evidence="2 3">DSE2036</strain>
    </source>
</reference>
<dbReference type="AlphaFoldDB" id="A0A2V1DSZ4"/>
<gene>
    <name evidence="2" type="ORF">DM02DRAFT_654773</name>
</gene>
<proteinExistence type="predicted"/>